<feature type="region of interest" description="Disordered" evidence="1">
    <location>
        <begin position="184"/>
        <end position="230"/>
    </location>
</feature>
<keyword evidence="4" id="KW-1185">Reference proteome</keyword>
<protein>
    <recommendedName>
        <fullName evidence="5">Flavodoxin-like domain-containing protein</fullName>
    </recommendedName>
</protein>
<dbReference type="AlphaFoldDB" id="A0A437H257"/>
<organism evidence="3 4">
    <name type="scientific">Croceicoccus ponticola</name>
    <dbReference type="NCBI Taxonomy" id="2217664"/>
    <lineage>
        <taxon>Bacteria</taxon>
        <taxon>Pseudomonadati</taxon>
        <taxon>Pseudomonadota</taxon>
        <taxon>Alphaproteobacteria</taxon>
        <taxon>Sphingomonadales</taxon>
        <taxon>Erythrobacteraceae</taxon>
        <taxon>Croceicoccus</taxon>
    </lineage>
</organism>
<accession>A0A437H257</accession>
<dbReference type="Proteomes" id="UP000283003">
    <property type="component" value="Unassembled WGS sequence"/>
</dbReference>
<dbReference type="RefSeq" id="WP_127611779.1">
    <property type="nucleotide sequence ID" value="NZ_RXOL01000001.1"/>
</dbReference>
<evidence type="ECO:0000313" key="3">
    <source>
        <dbReference type="EMBL" id="RVQ69592.1"/>
    </source>
</evidence>
<reference evidence="3 4" key="1">
    <citation type="submission" date="2018-12" db="EMBL/GenBank/DDBJ databases">
        <title>Croceicoccus ponticola sp. nov., a lipolytic bacterium isolated from seawater.</title>
        <authorList>
            <person name="Yoon J.-H."/>
        </authorList>
    </citation>
    <scope>NUCLEOTIDE SEQUENCE [LARGE SCALE GENOMIC DNA]</scope>
    <source>
        <strain evidence="3 4">GM-16</strain>
    </source>
</reference>
<evidence type="ECO:0000256" key="2">
    <source>
        <dbReference type="SAM" id="Phobius"/>
    </source>
</evidence>
<dbReference type="OrthoDB" id="1160916at2"/>
<dbReference type="EMBL" id="RXOL01000001">
    <property type="protein sequence ID" value="RVQ69592.1"/>
    <property type="molecule type" value="Genomic_DNA"/>
</dbReference>
<gene>
    <name evidence="3" type="ORF">EKN06_05360</name>
</gene>
<evidence type="ECO:0008006" key="5">
    <source>
        <dbReference type="Google" id="ProtNLM"/>
    </source>
</evidence>
<keyword evidence="2" id="KW-1133">Transmembrane helix</keyword>
<feature type="transmembrane region" description="Helical" evidence="2">
    <location>
        <begin position="6"/>
        <end position="24"/>
    </location>
</feature>
<evidence type="ECO:0000256" key="1">
    <source>
        <dbReference type="SAM" id="MobiDB-lite"/>
    </source>
</evidence>
<proteinExistence type="predicted"/>
<keyword evidence="2" id="KW-0472">Membrane</keyword>
<name>A0A437H257_9SPHN</name>
<sequence>MLKWIILAIVVLIVIAVAGVVFWVQTEAPFHREHISQGSGKRALILYHPSRDAHFSDDLTMALARGFAEADFPVDRWTMTSRTPSKPKGYAIVAVVSNTFFSAPDWPTLRYLKRARLEDQNVIAIMAGGGKTERAEQKLGFALERTGAHVLDLRPLWTTRPNEPGSEGPANRQVAMKIARSMAREAGQLVRERNATAADQAPATRENPVQPAPAPTNDLPQGAEARETAP</sequence>
<keyword evidence="2" id="KW-0812">Transmembrane</keyword>
<comment type="caution">
    <text evidence="3">The sequence shown here is derived from an EMBL/GenBank/DDBJ whole genome shotgun (WGS) entry which is preliminary data.</text>
</comment>
<evidence type="ECO:0000313" key="4">
    <source>
        <dbReference type="Proteomes" id="UP000283003"/>
    </source>
</evidence>